<dbReference type="AlphaFoldDB" id="L8GCU6"/>
<dbReference type="HOGENOM" id="CLU_050106_0_0_1"/>
<dbReference type="EMBL" id="GL573264">
    <property type="protein sequence ID" value="ELR10639.1"/>
    <property type="molecule type" value="Genomic_DNA"/>
</dbReference>
<accession>L8GCU6</accession>
<sequence length="394" mass="44689">MTALFRQRTKSMIIRKGHELDAPITSAELYALFSTIVKQASRQPLVDSVEWPGERTDVPPIQEADRAPYQKWLESSGFPVASDPKIWEAIRTNWIGFLSATGSMPKRELAPCRKVVTWGPRGSESPPAQTKRFKQDRKTRRCIQGAVWLQFDVLQTLAERWPIPVRTIVNRAGLGTEQGPFEGWAAKMNLSTLEEMGLEISEDMLDSIMSVSEADAWHGRIFQSMDRDPGPVEGPIEELVTELTTDPKATYRTNPLLWWIGILVQSSLQTDGDDYISRGQFDFNILTMDMDIKERLEALLHYSTVLVLNYSMNTWKTSAVRMDEVHASMAAVDMRWLNADDDQRPAASVDIRRCQSASWKDIVKHIRAQSKAFLGDQPRTVAKQIRVLLTLEVV</sequence>
<dbReference type="InParanoid" id="L8GCU6"/>
<gene>
    <name evidence="1" type="ORF">GMDG_04906</name>
</gene>
<keyword evidence="2" id="KW-1185">Reference proteome</keyword>
<protein>
    <submittedName>
        <fullName evidence="1">Uncharacterized protein</fullName>
    </submittedName>
</protein>
<organism evidence="1 2">
    <name type="scientific">Pseudogymnoascus destructans (strain ATCC MYA-4855 / 20631-21)</name>
    <name type="common">Bat white-nose syndrome fungus</name>
    <name type="synonym">Geomyces destructans</name>
    <dbReference type="NCBI Taxonomy" id="658429"/>
    <lineage>
        <taxon>Eukaryota</taxon>
        <taxon>Fungi</taxon>
        <taxon>Dikarya</taxon>
        <taxon>Ascomycota</taxon>
        <taxon>Pezizomycotina</taxon>
        <taxon>Leotiomycetes</taxon>
        <taxon>Thelebolales</taxon>
        <taxon>Thelebolaceae</taxon>
        <taxon>Pseudogymnoascus</taxon>
    </lineage>
</organism>
<name>L8GCU6_PSED2</name>
<dbReference type="VEuPathDB" id="FungiDB:GMDG_04906"/>
<dbReference type="Proteomes" id="UP000011064">
    <property type="component" value="Unassembled WGS sequence"/>
</dbReference>
<proteinExistence type="predicted"/>
<reference evidence="2" key="1">
    <citation type="submission" date="2010-09" db="EMBL/GenBank/DDBJ databases">
        <title>The genome sequence of Geomyces destructans 20631-21.</title>
        <authorList>
            <consortium name="The Broad Institute Genome Sequencing Platform"/>
            <person name="Cuomo C.A."/>
            <person name="Blehert D.S."/>
            <person name="Lorch J.M."/>
            <person name="Young S.K."/>
            <person name="Zeng Q."/>
            <person name="Gargeya S."/>
            <person name="Fitzgerald M."/>
            <person name="Haas B."/>
            <person name="Abouelleil A."/>
            <person name="Alvarado L."/>
            <person name="Arachchi H.M."/>
            <person name="Berlin A."/>
            <person name="Brown A."/>
            <person name="Chapman S.B."/>
            <person name="Chen Z."/>
            <person name="Dunbar C."/>
            <person name="Freedman E."/>
            <person name="Gearin G."/>
            <person name="Gellesch M."/>
            <person name="Goldberg J."/>
            <person name="Griggs A."/>
            <person name="Gujja S."/>
            <person name="Heiman D."/>
            <person name="Howarth C."/>
            <person name="Larson L."/>
            <person name="Lui A."/>
            <person name="MacDonald P.J.P."/>
            <person name="Montmayeur A."/>
            <person name="Murphy C."/>
            <person name="Neiman D."/>
            <person name="Pearson M."/>
            <person name="Priest M."/>
            <person name="Roberts A."/>
            <person name="Saif S."/>
            <person name="Shea T."/>
            <person name="Shenoy N."/>
            <person name="Sisk P."/>
            <person name="Stolte C."/>
            <person name="Sykes S."/>
            <person name="Wortman J."/>
            <person name="Nusbaum C."/>
            <person name="Birren B."/>
        </authorList>
    </citation>
    <scope>NUCLEOTIDE SEQUENCE [LARGE SCALE GENOMIC DNA]</scope>
    <source>
        <strain evidence="2">ATCC MYA-4855 / 20631-21</strain>
    </source>
</reference>
<evidence type="ECO:0000313" key="2">
    <source>
        <dbReference type="Proteomes" id="UP000011064"/>
    </source>
</evidence>
<dbReference type="OrthoDB" id="3582222at2759"/>
<evidence type="ECO:0000313" key="1">
    <source>
        <dbReference type="EMBL" id="ELR10639.1"/>
    </source>
</evidence>